<proteinExistence type="predicted"/>
<comment type="caution">
    <text evidence="1">The sequence shown here is derived from an EMBL/GenBank/DDBJ whole genome shotgun (WGS) entry which is preliminary data.</text>
</comment>
<name>A0A927WQG2_SELRU</name>
<organism evidence="1 2">
    <name type="scientific">Selenomonas ruminantium</name>
    <dbReference type="NCBI Taxonomy" id="971"/>
    <lineage>
        <taxon>Bacteria</taxon>
        <taxon>Bacillati</taxon>
        <taxon>Bacillota</taxon>
        <taxon>Negativicutes</taxon>
        <taxon>Selenomonadales</taxon>
        <taxon>Selenomonadaceae</taxon>
        <taxon>Selenomonas</taxon>
    </lineage>
</organism>
<gene>
    <name evidence="1" type="ORF">E7201_02715</name>
</gene>
<dbReference type="AlphaFoldDB" id="A0A927WQG2"/>
<accession>A0A927WQG2</accession>
<sequence length="165" mass="19028">MRKLTGFKINRSGHVDAYIFEWQNKNEAGAMESFTYRGIEPPRPQLLENAKRAAVLAARMVSLSITESEAGESGVFKSIGFEYPVGEDMYKMRIKASVAIQLGYTFDFTTPNWRVWYSNSHGEFNNNVRNTIHELLQECWKYIDGERAQTKLNFNVAEDKEQEDD</sequence>
<dbReference type="Proteomes" id="UP000761380">
    <property type="component" value="Unassembled WGS sequence"/>
</dbReference>
<evidence type="ECO:0000313" key="2">
    <source>
        <dbReference type="Proteomes" id="UP000761380"/>
    </source>
</evidence>
<reference evidence="1" key="1">
    <citation type="submission" date="2019-04" db="EMBL/GenBank/DDBJ databases">
        <title>Evolution of Biomass-Degrading Anaerobic Consortia Revealed by Metagenomics.</title>
        <authorList>
            <person name="Peng X."/>
        </authorList>
    </citation>
    <scope>NUCLEOTIDE SEQUENCE</scope>
    <source>
        <strain evidence="1">SIG240</strain>
    </source>
</reference>
<evidence type="ECO:0000313" key="1">
    <source>
        <dbReference type="EMBL" id="MBE6092082.1"/>
    </source>
</evidence>
<protein>
    <submittedName>
        <fullName evidence="1">Uncharacterized protein</fullName>
    </submittedName>
</protein>
<dbReference type="EMBL" id="SVBY01000011">
    <property type="protein sequence ID" value="MBE6092082.1"/>
    <property type="molecule type" value="Genomic_DNA"/>
</dbReference>